<dbReference type="GO" id="GO:0055085">
    <property type="term" value="P:transmembrane transport"/>
    <property type="evidence" value="ECO:0007669"/>
    <property type="project" value="InterPro"/>
</dbReference>
<dbReference type="PANTHER" id="PTHR43744:SF12">
    <property type="entry name" value="ABC TRANSPORTER PERMEASE PROTEIN MG189-RELATED"/>
    <property type="match status" value="1"/>
</dbReference>
<comment type="caution">
    <text evidence="9">The sequence shown here is derived from an EMBL/GenBank/DDBJ whole genome shotgun (WGS) entry which is preliminary data.</text>
</comment>
<keyword evidence="5 7" id="KW-1133">Transmembrane helix</keyword>
<proteinExistence type="inferred from homology"/>
<dbReference type="PROSITE" id="PS50928">
    <property type="entry name" value="ABC_TM1"/>
    <property type="match status" value="1"/>
</dbReference>
<name>A0A7K3LZ04_9ACTN</name>
<dbReference type="CDD" id="cd06261">
    <property type="entry name" value="TM_PBP2"/>
    <property type="match status" value="1"/>
</dbReference>
<feature type="transmembrane region" description="Helical" evidence="7">
    <location>
        <begin position="163"/>
        <end position="186"/>
    </location>
</feature>
<dbReference type="PANTHER" id="PTHR43744">
    <property type="entry name" value="ABC TRANSPORTER PERMEASE PROTEIN MG189-RELATED-RELATED"/>
    <property type="match status" value="1"/>
</dbReference>
<feature type="domain" description="ABC transmembrane type-1" evidence="8">
    <location>
        <begin position="53"/>
        <end position="245"/>
    </location>
</feature>
<dbReference type="Pfam" id="PF00528">
    <property type="entry name" value="BPD_transp_1"/>
    <property type="match status" value="1"/>
</dbReference>
<feature type="transmembrane region" description="Helical" evidence="7">
    <location>
        <begin position="89"/>
        <end position="112"/>
    </location>
</feature>
<evidence type="ECO:0000256" key="3">
    <source>
        <dbReference type="ARBA" id="ARBA00022475"/>
    </source>
</evidence>
<keyword evidence="2 7" id="KW-0813">Transport</keyword>
<feature type="transmembrane region" description="Helical" evidence="7">
    <location>
        <begin position="124"/>
        <end position="142"/>
    </location>
</feature>
<reference evidence="9 10" key="1">
    <citation type="submission" date="2019-11" db="EMBL/GenBank/DDBJ databases">
        <authorList>
            <person name="Li X.-J."/>
            <person name="Feng X.-M."/>
        </authorList>
    </citation>
    <scope>NUCLEOTIDE SEQUENCE [LARGE SCALE GENOMIC DNA]</scope>
    <source>
        <strain evidence="9 10">XMNu-373</strain>
    </source>
</reference>
<evidence type="ECO:0000256" key="6">
    <source>
        <dbReference type="ARBA" id="ARBA00023136"/>
    </source>
</evidence>
<keyword evidence="4 7" id="KW-0812">Transmembrane</keyword>
<dbReference type="GO" id="GO:0005886">
    <property type="term" value="C:plasma membrane"/>
    <property type="evidence" value="ECO:0007669"/>
    <property type="project" value="UniProtKB-SubCell"/>
</dbReference>
<sequence length="260" mass="29718">MTGLIALPFLWMVTNSIKTTDEMWAWPPVWWPAEAVWSNFPDAWSAARFGRYMFNSFFVAAAIVAIQTVNTAMLAYAITQMRFWGRDMLFGLVLVTYMLPVPATYVVSFIILSRLGWLDSYQGLIVSNSVSVLAIFLVRQAFLQVPRDYIEAARMDGASHWKVLWQICFPLAKPVFITVGILNFIVQYNNYFWPRLITRSDEMRLVSVGLRQFFIEAGAYGIQWPLIMAAATFIVLPLLIGFLFVQKWLVRAVSLTSGQK</sequence>
<evidence type="ECO:0000256" key="7">
    <source>
        <dbReference type="RuleBase" id="RU363032"/>
    </source>
</evidence>
<evidence type="ECO:0000313" key="9">
    <source>
        <dbReference type="EMBL" id="NDL55922.1"/>
    </source>
</evidence>
<dbReference type="Gene3D" id="1.10.3720.10">
    <property type="entry name" value="MetI-like"/>
    <property type="match status" value="1"/>
</dbReference>
<dbReference type="Proteomes" id="UP000460435">
    <property type="component" value="Unassembled WGS sequence"/>
</dbReference>
<evidence type="ECO:0000256" key="5">
    <source>
        <dbReference type="ARBA" id="ARBA00022989"/>
    </source>
</evidence>
<gene>
    <name evidence="9" type="ORF">F7O44_02435</name>
</gene>
<comment type="similarity">
    <text evidence="7">Belongs to the binding-protein-dependent transport system permease family.</text>
</comment>
<dbReference type="EMBL" id="WLZY01000001">
    <property type="protein sequence ID" value="NDL55922.1"/>
    <property type="molecule type" value="Genomic_DNA"/>
</dbReference>
<dbReference type="AlphaFoldDB" id="A0A7K3LZ04"/>
<keyword evidence="10" id="KW-1185">Reference proteome</keyword>
<evidence type="ECO:0000256" key="4">
    <source>
        <dbReference type="ARBA" id="ARBA00022692"/>
    </source>
</evidence>
<dbReference type="InterPro" id="IPR000515">
    <property type="entry name" value="MetI-like"/>
</dbReference>
<protein>
    <submittedName>
        <fullName evidence="9">ABC transporter permease subunit</fullName>
    </submittedName>
</protein>
<comment type="subcellular location">
    <subcellularLocation>
        <location evidence="1 7">Cell membrane</location>
        <topology evidence="1 7">Multi-pass membrane protein</topology>
    </subcellularLocation>
</comment>
<evidence type="ECO:0000313" key="10">
    <source>
        <dbReference type="Proteomes" id="UP000460435"/>
    </source>
</evidence>
<keyword evidence="6 7" id="KW-0472">Membrane</keyword>
<evidence type="ECO:0000256" key="1">
    <source>
        <dbReference type="ARBA" id="ARBA00004651"/>
    </source>
</evidence>
<feature type="transmembrane region" description="Helical" evidence="7">
    <location>
        <begin position="57"/>
        <end position="77"/>
    </location>
</feature>
<organism evidence="9 10">
    <name type="scientific">Phytoactinopolyspora mesophila</name>
    <dbReference type="NCBI Taxonomy" id="2650750"/>
    <lineage>
        <taxon>Bacteria</taxon>
        <taxon>Bacillati</taxon>
        <taxon>Actinomycetota</taxon>
        <taxon>Actinomycetes</taxon>
        <taxon>Jiangellales</taxon>
        <taxon>Jiangellaceae</taxon>
        <taxon>Phytoactinopolyspora</taxon>
    </lineage>
</organism>
<evidence type="ECO:0000256" key="2">
    <source>
        <dbReference type="ARBA" id="ARBA00022448"/>
    </source>
</evidence>
<dbReference type="SUPFAM" id="SSF161098">
    <property type="entry name" value="MetI-like"/>
    <property type="match status" value="1"/>
</dbReference>
<keyword evidence="3" id="KW-1003">Cell membrane</keyword>
<evidence type="ECO:0000259" key="8">
    <source>
        <dbReference type="PROSITE" id="PS50928"/>
    </source>
</evidence>
<dbReference type="InterPro" id="IPR035906">
    <property type="entry name" value="MetI-like_sf"/>
</dbReference>
<accession>A0A7K3LZ04</accession>
<feature type="transmembrane region" description="Helical" evidence="7">
    <location>
        <begin position="222"/>
        <end position="245"/>
    </location>
</feature>